<keyword evidence="3" id="KW-1185">Reference proteome</keyword>
<protein>
    <submittedName>
        <fullName evidence="2">Uncharacterized protein</fullName>
    </submittedName>
</protein>
<dbReference type="RefSeq" id="XP_045287249.1">
    <property type="nucleotide sequence ID" value="XM_045432037.1"/>
</dbReference>
<evidence type="ECO:0000256" key="1">
    <source>
        <dbReference type="SAM" id="MobiDB-lite"/>
    </source>
</evidence>
<name>C0NPA8_AJECG</name>
<dbReference type="Proteomes" id="UP000001631">
    <property type="component" value="Unassembled WGS sequence"/>
</dbReference>
<dbReference type="HOGENOM" id="CLU_1194608_0_0_1"/>
<reference evidence="2" key="1">
    <citation type="submission" date="2009-02" db="EMBL/GenBank/DDBJ databases">
        <title>The Genome Sequence of Ajellomyces capsulatus strain G186AR.</title>
        <authorList>
            <consortium name="The Broad Institute Genome Sequencing Platform"/>
            <person name="Champion M."/>
            <person name="Cuomo C."/>
            <person name="Ma L.-J."/>
            <person name="Henn M.R."/>
            <person name="Sil A."/>
            <person name="Goldman B."/>
            <person name="Young S.K."/>
            <person name="Kodira C.D."/>
            <person name="Zeng Q."/>
            <person name="Koehrsen M."/>
            <person name="Alvarado L."/>
            <person name="Berlin A."/>
            <person name="Borenstein D."/>
            <person name="Chen Z."/>
            <person name="Engels R."/>
            <person name="Freedman E."/>
            <person name="Gellesch M."/>
            <person name="Goldberg J."/>
            <person name="Griggs A."/>
            <person name="Gujja S."/>
            <person name="Heiman D."/>
            <person name="Hepburn T."/>
            <person name="Howarth C."/>
            <person name="Jen D."/>
            <person name="Larson L."/>
            <person name="Lewis B."/>
            <person name="Mehta T."/>
            <person name="Park D."/>
            <person name="Pearson M."/>
            <person name="Roberts A."/>
            <person name="Saif S."/>
            <person name="Shea T."/>
            <person name="Shenoy N."/>
            <person name="Sisk P."/>
            <person name="Stolte C."/>
            <person name="Sykes S."/>
            <person name="Walk T."/>
            <person name="White J."/>
            <person name="Yandava C."/>
            <person name="Klein B."/>
            <person name="McEwen J.G."/>
            <person name="Puccia R."/>
            <person name="Goldman G.H."/>
            <person name="Felipe M.S."/>
            <person name="Nino-Vega G."/>
            <person name="San-Blas G."/>
            <person name="Taylor J."/>
            <person name="Mendoza L."/>
            <person name="Galagan J."/>
            <person name="Nusbaum C."/>
            <person name="Birren B."/>
        </authorList>
    </citation>
    <scope>NUCLEOTIDE SEQUENCE</scope>
    <source>
        <strain evidence="2">G186AR</strain>
    </source>
</reference>
<evidence type="ECO:0000313" key="2">
    <source>
        <dbReference type="EMBL" id="EEH06768.1"/>
    </source>
</evidence>
<sequence length="236" mass="25729">MDPSRQPLREQDEYITLNQLLVDTFDKVGKASGAGGLETSKWAVKDGETLSPYGYRSNPVQHHNNQPQPQEQQQQSQFSNGALLGTSSCVSYIGPQNNQQQTLSSPQQYKYENGYGGDHIGAGGGIHGAASTSFTTTASTRDGDGTGILRVRDVDMDVDMGSLHALVGQCIDPGLERIVDVWEVRDTCRTVTLHFSSTGKAMLFSSLLGRLHKELYVISTTIDRDPLSRLGERVPT</sequence>
<dbReference type="AlphaFoldDB" id="C0NPA8"/>
<dbReference type="GeneID" id="69038004"/>
<organism evidence="2 3">
    <name type="scientific">Ajellomyces capsulatus (strain G186AR / H82 / ATCC MYA-2454 / RMSCC 2432)</name>
    <name type="common">Darling's disease fungus</name>
    <name type="synonym">Histoplasma capsulatum</name>
    <dbReference type="NCBI Taxonomy" id="447093"/>
    <lineage>
        <taxon>Eukaryota</taxon>
        <taxon>Fungi</taxon>
        <taxon>Dikarya</taxon>
        <taxon>Ascomycota</taxon>
        <taxon>Pezizomycotina</taxon>
        <taxon>Eurotiomycetes</taxon>
        <taxon>Eurotiomycetidae</taxon>
        <taxon>Onygenales</taxon>
        <taxon>Ajellomycetaceae</taxon>
        <taxon>Histoplasma</taxon>
    </lineage>
</organism>
<evidence type="ECO:0000313" key="3">
    <source>
        <dbReference type="Proteomes" id="UP000001631"/>
    </source>
</evidence>
<dbReference type="EMBL" id="GG663368">
    <property type="protein sequence ID" value="EEH06768.1"/>
    <property type="molecule type" value="Genomic_DNA"/>
</dbReference>
<gene>
    <name evidence="2" type="ORF">HCBG_04988</name>
</gene>
<accession>C0NPA8</accession>
<dbReference type="VEuPathDB" id="FungiDB:I7I50_04857"/>
<proteinExistence type="predicted"/>
<feature type="region of interest" description="Disordered" evidence="1">
    <location>
        <begin position="48"/>
        <end position="77"/>
    </location>
</feature>
<dbReference type="STRING" id="447093.C0NPA8"/>
<dbReference type="InParanoid" id="C0NPA8"/>
<feature type="compositionally biased region" description="Low complexity" evidence="1">
    <location>
        <begin position="61"/>
        <end position="77"/>
    </location>
</feature>